<evidence type="ECO:0000313" key="3">
    <source>
        <dbReference type="EMBL" id="SOC54558.1"/>
    </source>
</evidence>
<proteinExistence type="predicted"/>
<feature type="region of interest" description="Disordered" evidence="1">
    <location>
        <begin position="135"/>
        <end position="174"/>
    </location>
</feature>
<keyword evidence="2 3" id="KW-0812">Transmembrane</keyword>
<feature type="transmembrane region" description="Helical" evidence="2">
    <location>
        <begin position="45"/>
        <end position="67"/>
    </location>
</feature>
<accession>A0A285VLW8</accession>
<dbReference type="InterPro" id="IPR019051">
    <property type="entry name" value="Trp_biosyn_TM_oprn/chp"/>
</dbReference>
<dbReference type="AlphaFoldDB" id="A0A285VLW8"/>
<organism evidence="3 4">
    <name type="scientific">Ornithinimicrobium cerasi</name>
    <dbReference type="NCBI Taxonomy" id="2248773"/>
    <lineage>
        <taxon>Bacteria</taxon>
        <taxon>Bacillati</taxon>
        <taxon>Actinomycetota</taxon>
        <taxon>Actinomycetes</taxon>
        <taxon>Micrococcales</taxon>
        <taxon>Ornithinimicrobiaceae</taxon>
        <taxon>Ornithinimicrobium</taxon>
    </lineage>
</organism>
<keyword evidence="2" id="KW-1133">Transmembrane helix</keyword>
<feature type="transmembrane region" description="Helical" evidence="2">
    <location>
        <begin position="74"/>
        <end position="93"/>
    </location>
</feature>
<dbReference type="RefSeq" id="WP_097187571.1">
    <property type="nucleotide sequence ID" value="NZ_OBQK01000003.1"/>
</dbReference>
<reference evidence="4" key="1">
    <citation type="submission" date="2017-08" db="EMBL/GenBank/DDBJ databases">
        <authorList>
            <person name="Varghese N."/>
            <person name="Submissions S."/>
        </authorList>
    </citation>
    <scope>NUCLEOTIDE SEQUENCE [LARGE SCALE GENOMIC DNA]</scope>
    <source>
        <strain evidence="4">USBA17B2</strain>
    </source>
</reference>
<dbReference type="Pfam" id="PF09534">
    <property type="entry name" value="Trp_oprn_chp"/>
    <property type="match status" value="1"/>
</dbReference>
<sequence>MSRYAVVLAAGALALFLLVTTQEWVVAVVEPAPGAPSVRTSRTGAAAVAWGPAAALIGLASAAASGAARTTGRWPSLVVAATGAVAAAAAVRVTLDPAGVLAGAEVVTARATAWAWAAAVLAPAATATALWSLRAPSRAPARRPPGDTPAERDRRAASEQWRMLSEGDDPTRGA</sequence>
<gene>
    <name evidence="3" type="ORF">SAMN05421879_103238</name>
</gene>
<feature type="transmembrane region" description="Helical" evidence="2">
    <location>
        <begin position="113"/>
        <end position="133"/>
    </location>
</feature>
<dbReference type="EMBL" id="OBQK01000003">
    <property type="protein sequence ID" value="SOC54558.1"/>
    <property type="molecule type" value="Genomic_DNA"/>
</dbReference>
<evidence type="ECO:0000256" key="1">
    <source>
        <dbReference type="SAM" id="MobiDB-lite"/>
    </source>
</evidence>
<keyword evidence="2" id="KW-0472">Membrane</keyword>
<evidence type="ECO:0000313" key="4">
    <source>
        <dbReference type="Proteomes" id="UP000219688"/>
    </source>
</evidence>
<keyword evidence="4" id="KW-1185">Reference proteome</keyword>
<name>A0A285VLW8_9MICO</name>
<dbReference type="Proteomes" id="UP000219688">
    <property type="component" value="Unassembled WGS sequence"/>
</dbReference>
<protein>
    <submittedName>
        <fullName evidence="3">Tryptophan-associated transmembrane protein (Trp_oprn_chp)</fullName>
    </submittedName>
</protein>
<evidence type="ECO:0000256" key="2">
    <source>
        <dbReference type="SAM" id="Phobius"/>
    </source>
</evidence>